<feature type="domain" description="ABC transmembrane type-2" evidence="10">
    <location>
        <begin position="256"/>
        <end position="474"/>
    </location>
</feature>
<dbReference type="PRINTS" id="PR00164">
    <property type="entry name" value="ABC2TRNSPORT"/>
</dbReference>
<dbReference type="InterPro" id="IPR013525">
    <property type="entry name" value="ABC2_TM"/>
</dbReference>
<sequence>MKIFKYKYRLYLFLFFMFYFIFLFFNNSIYVQLNKFYEKIPFQKKGYEFSVDEPIGSIDKNTKVEVFYKLQSKNNVRGLELLSATYGRINKGDLNINILNAKNNKLIVNKTINQTQIKDNDYIEVIFPRVENNLENIKILITSSSEKDTSVTMWKSNVLKNNPNILLINGKKTSGNLIVKELHKPLFIKNIMYFFVSGIVIAIISFVLFKIIVNLNNIVIFLTSYKILINDLKKYYNLLFEMVIRDIKVKYKKSILGLLWSVLNPLLMMIVMTIVFSTLFKSDIKNFPIYLLIGQITFSFFSDATNMSMMSIITNGSLLKKVYIPKYIFPASKTIFALVNFLFSLIAIAIVAIFTRQPISIHIIGLPLLIIYMFIFSLGIGLVLSSFAVFFRDLVHLYGILLLVWMYLTPIFYPVRIIPEKFLIFIKLNPMYHYISYFREILLYNRWPSFKMNIICLTFAILSLILGSIVFYRKQNELVLNV</sequence>
<dbReference type="InterPro" id="IPR000412">
    <property type="entry name" value="ABC_2_transport"/>
</dbReference>
<evidence type="ECO:0000256" key="6">
    <source>
        <dbReference type="ARBA" id="ARBA00022692"/>
    </source>
</evidence>
<protein>
    <recommendedName>
        <fullName evidence="9">Transport permease protein</fullName>
    </recommendedName>
</protein>
<dbReference type="EMBL" id="JBGORW010000004">
    <property type="protein sequence ID" value="MFA3799349.1"/>
    <property type="molecule type" value="Genomic_DNA"/>
</dbReference>
<feature type="transmembrane region" description="Helical" evidence="9">
    <location>
        <begin position="334"/>
        <end position="354"/>
    </location>
</feature>
<keyword evidence="3 9" id="KW-0813">Transport</keyword>
<feature type="transmembrane region" description="Helical" evidence="9">
    <location>
        <begin position="6"/>
        <end position="25"/>
    </location>
</feature>
<dbReference type="PANTHER" id="PTHR30413:SF8">
    <property type="entry name" value="TRANSPORT PERMEASE PROTEIN"/>
    <property type="match status" value="1"/>
</dbReference>
<evidence type="ECO:0000256" key="9">
    <source>
        <dbReference type="RuleBase" id="RU361157"/>
    </source>
</evidence>
<organism evidence="11 12">
    <name type="scientific">Leptotrichia hongkongensis</name>
    <dbReference type="NCBI Taxonomy" id="554406"/>
    <lineage>
        <taxon>Bacteria</taxon>
        <taxon>Fusobacteriati</taxon>
        <taxon>Fusobacteriota</taxon>
        <taxon>Fusobacteriia</taxon>
        <taxon>Fusobacteriales</taxon>
        <taxon>Leptotrichiaceae</taxon>
        <taxon>Leptotrichia</taxon>
    </lineage>
</organism>
<evidence type="ECO:0000313" key="11">
    <source>
        <dbReference type="EMBL" id="MFA3799349.1"/>
    </source>
</evidence>
<evidence type="ECO:0000256" key="8">
    <source>
        <dbReference type="ARBA" id="ARBA00023136"/>
    </source>
</evidence>
<reference evidence="11 12" key="1">
    <citation type="submission" date="2024-07" db="EMBL/GenBank/DDBJ databases">
        <authorList>
            <person name="Li X.-J."/>
            <person name="Wang X."/>
        </authorList>
    </citation>
    <scope>NUCLEOTIDE SEQUENCE [LARGE SCALE GENOMIC DNA]</scope>
    <source>
        <strain evidence="11 12">DSM 23441</strain>
    </source>
</reference>
<gene>
    <name evidence="11" type="ORF">ACEG17_04020</name>
</gene>
<keyword evidence="6 9" id="KW-0812">Transmembrane</keyword>
<name>A0ABV4S4R8_9FUSO</name>
<dbReference type="Pfam" id="PF01061">
    <property type="entry name" value="ABC2_membrane"/>
    <property type="match status" value="1"/>
</dbReference>
<comment type="subcellular location">
    <subcellularLocation>
        <location evidence="1">Cell inner membrane</location>
        <topology evidence="1">Multi-pass membrane protein</topology>
    </subcellularLocation>
    <subcellularLocation>
        <location evidence="9">Cell membrane</location>
        <topology evidence="9">Multi-pass membrane protein</topology>
    </subcellularLocation>
</comment>
<feature type="transmembrane region" description="Helical" evidence="9">
    <location>
        <begin position="366"/>
        <end position="391"/>
    </location>
</feature>
<feature type="transmembrane region" description="Helical" evidence="9">
    <location>
        <begin position="191"/>
        <end position="213"/>
    </location>
</feature>
<accession>A0ABV4S4R8</accession>
<evidence type="ECO:0000256" key="2">
    <source>
        <dbReference type="ARBA" id="ARBA00007783"/>
    </source>
</evidence>
<feature type="transmembrane region" description="Helical" evidence="9">
    <location>
        <begin position="258"/>
        <end position="280"/>
    </location>
</feature>
<dbReference type="PROSITE" id="PS51012">
    <property type="entry name" value="ABC_TM2"/>
    <property type="match status" value="1"/>
</dbReference>
<feature type="transmembrane region" description="Helical" evidence="9">
    <location>
        <begin position="397"/>
        <end position="415"/>
    </location>
</feature>
<comment type="caution">
    <text evidence="11">The sequence shown here is derived from an EMBL/GenBank/DDBJ whole genome shotgun (WGS) entry which is preliminary data.</text>
</comment>
<evidence type="ECO:0000313" key="12">
    <source>
        <dbReference type="Proteomes" id="UP001571581"/>
    </source>
</evidence>
<keyword evidence="8 9" id="KW-0472">Membrane</keyword>
<dbReference type="PANTHER" id="PTHR30413">
    <property type="entry name" value="INNER MEMBRANE TRANSPORT PERMEASE"/>
    <property type="match status" value="1"/>
</dbReference>
<dbReference type="Proteomes" id="UP001571581">
    <property type="component" value="Unassembled WGS sequence"/>
</dbReference>
<keyword evidence="5" id="KW-0997">Cell inner membrane</keyword>
<keyword evidence="7 9" id="KW-1133">Transmembrane helix</keyword>
<feature type="transmembrane region" description="Helical" evidence="9">
    <location>
        <begin position="287"/>
        <end position="314"/>
    </location>
</feature>
<keyword evidence="12" id="KW-1185">Reference proteome</keyword>
<dbReference type="InterPro" id="IPR047817">
    <property type="entry name" value="ABC2_TM_bact-type"/>
</dbReference>
<evidence type="ECO:0000256" key="1">
    <source>
        <dbReference type="ARBA" id="ARBA00004429"/>
    </source>
</evidence>
<evidence type="ECO:0000256" key="4">
    <source>
        <dbReference type="ARBA" id="ARBA00022475"/>
    </source>
</evidence>
<feature type="transmembrane region" description="Helical" evidence="9">
    <location>
        <begin position="450"/>
        <end position="472"/>
    </location>
</feature>
<dbReference type="RefSeq" id="WP_372582655.1">
    <property type="nucleotide sequence ID" value="NZ_JBGORW010000004.1"/>
</dbReference>
<keyword evidence="4 9" id="KW-1003">Cell membrane</keyword>
<evidence type="ECO:0000256" key="7">
    <source>
        <dbReference type="ARBA" id="ARBA00022989"/>
    </source>
</evidence>
<proteinExistence type="inferred from homology"/>
<evidence type="ECO:0000256" key="5">
    <source>
        <dbReference type="ARBA" id="ARBA00022519"/>
    </source>
</evidence>
<evidence type="ECO:0000259" key="10">
    <source>
        <dbReference type="PROSITE" id="PS51012"/>
    </source>
</evidence>
<comment type="similarity">
    <text evidence="2 9">Belongs to the ABC-2 integral membrane protein family.</text>
</comment>
<evidence type="ECO:0000256" key="3">
    <source>
        <dbReference type="ARBA" id="ARBA00022448"/>
    </source>
</evidence>